<gene>
    <name evidence="2" type="ORF">VIA_001221</name>
    <name evidence="3" type="ORF">VIOR3934_08366</name>
</gene>
<keyword evidence="5" id="KW-1185">Reference proteome</keyword>
<keyword evidence="1" id="KW-0812">Transmembrane</keyword>
<reference evidence="3 4" key="3">
    <citation type="journal article" date="2012" name="Int. J. Syst. Evol. Microbiol.">
        <title>Vibrio caribbeanicus sp. nov., isolated from the marine sponge Scleritoderma cyanea.</title>
        <authorList>
            <person name="Hoffmann M."/>
            <person name="Monday S.R."/>
            <person name="Allard M.W."/>
            <person name="Strain E.A."/>
            <person name="Whittaker P."/>
            <person name="Naum M."/>
            <person name="McCarthy P.J."/>
            <person name="Lopez J.V."/>
            <person name="Fischer M."/>
            <person name="Brown E.W."/>
        </authorList>
    </citation>
    <scope>NUCLEOTIDE SEQUENCE [LARGE SCALE GENOMIC DNA]</scope>
    <source>
        <strain evidence="3">CIP 102891</strain>
        <strain evidence="4">CIP 102891 / ATCC 33934</strain>
    </source>
</reference>
<dbReference type="AlphaFoldDB" id="C9QFM7"/>
<evidence type="ECO:0000313" key="3">
    <source>
        <dbReference type="EMBL" id="EGU52794.1"/>
    </source>
</evidence>
<sequence>MTKISKIIAFAKDKRVLIVIGLLALAIALFFEALSIHNETFYKDFVVGSLFPEIIGVVAELLFVYLIFSYIDHNRHQRSILENERRSRSYLRFFIVDLLRNEQILSRCIELNSDFKTFKGDPEKFKFYDFESEFNGKVINTLSTVVQECETESVCNHIRNHVKIDLGAFQAMLPVVSKVSTSHFKLWQRTLYFMSMIASGESTIGNTKKVLARIRSFDKITARQFVIKQRT</sequence>
<reference evidence="3" key="2">
    <citation type="submission" date="2011-08" db="EMBL/GenBank/DDBJ databases">
        <authorList>
            <person name="Hoffman M."/>
            <person name="Strain E.A."/>
            <person name="Brown E."/>
            <person name="Allard M.W."/>
        </authorList>
    </citation>
    <scope>NUCLEOTIDE SEQUENCE</scope>
    <source>
        <strain evidence="3">CIP 102891</strain>
    </source>
</reference>
<dbReference type="Proteomes" id="UP000003515">
    <property type="component" value="Unassembled WGS sequence"/>
</dbReference>
<accession>C9QFM7</accession>
<evidence type="ECO:0000256" key="1">
    <source>
        <dbReference type="SAM" id="Phobius"/>
    </source>
</evidence>
<organism evidence="3 4">
    <name type="scientific">Vibrio orientalis CIP 102891 = ATCC 33934</name>
    <dbReference type="NCBI Taxonomy" id="675816"/>
    <lineage>
        <taxon>Bacteria</taxon>
        <taxon>Pseudomonadati</taxon>
        <taxon>Pseudomonadota</taxon>
        <taxon>Gammaproteobacteria</taxon>
        <taxon>Vibrionales</taxon>
        <taxon>Vibrionaceae</taxon>
        <taxon>Vibrio</taxon>
        <taxon>Vibrio oreintalis group</taxon>
    </lineage>
</organism>
<dbReference type="OrthoDB" id="5906792at2"/>
<evidence type="ECO:0000313" key="4">
    <source>
        <dbReference type="Proteomes" id="UP000002817"/>
    </source>
</evidence>
<dbReference type="RefSeq" id="WP_004411785.1">
    <property type="nucleotide sequence ID" value="NZ_ACZV01000004.1"/>
</dbReference>
<dbReference type="PATRIC" id="fig|675816.5.peg.742"/>
<feature type="transmembrane region" description="Helical" evidence="1">
    <location>
        <begin position="45"/>
        <end position="68"/>
    </location>
</feature>
<dbReference type="STRING" id="675816.VIA_001221"/>
<keyword evidence="1" id="KW-1133">Transmembrane helix</keyword>
<keyword evidence="1" id="KW-0472">Membrane</keyword>
<comment type="caution">
    <text evidence="3">The sequence shown here is derived from an EMBL/GenBank/DDBJ whole genome shotgun (WGS) entry which is preliminary data.</text>
</comment>
<protein>
    <submittedName>
        <fullName evidence="3">Uncharacterized protein</fullName>
    </submittedName>
</protein>
<reference evidence="2 5" key="1">
    <citation type="submission" date="2009-10" db="EMBL/GenBank/DDBJ databases">
        <authorList>
            <consortium name="Los Alamos National Laboratory (LANL)"/>
            <consortium name="National Microbial Pathogen Data Resource (NMPDR)"/>
            <person name="Munk A.C."/>
            <person name="Chertkov O."/>
            <person name="Tapia R."/>
            <person name="Green L."/>
            <person name="Rogers Y."/>
            <person name="Detter J.C."/>
            <person name="Bruce D."/>
            <person name="Brettin T.S."/>
            <person name="Colwell R.R."/>
            <person name="Huq A."/>
            <person name="Grim C.J."/>
            <person name="Hasan N.A."/>
            <person name="Bartels D."/>
            <person name="Vonstein V."/>
        </authorList>
    </citation>
    <scope>NUCLEOTIDE SEQUENCE [LARGE SCALE GENOMIC DNA]</scope>
    <source>
        <strain evidence="2 5">CIP 102891</strain>
    </source>
</reference>
<proteinExistence type="predicted"/>
<name>C9QFM7_VIBOR</name>
<evidence type="ECO:0000313" key="5">
    <source>
        <dbReference type="Proteomes" id="UP000003515"/>
    </source>
</evidence>
<dbReference type="EMBL" id="ACZV01000004">
    <property type="protein sequence ID" value="EEX94063.1"/>
    <property type="molecule type" value="Genomic_DNA"/>
</dbReference>
<dbReference type="Proteomes" id="UP000002817">
    <property type="component" value="Unassembled WGS sequence"/>
</dbReference>
<dbReference type="EMBL" id="AFWH01000011">
    <property type="protein sequence ID" value="EGU52794.1"/>
    <property type="molecule type" value="Genomic_DNA"/>
</dbReference>
<evidence type="ECO:0000313" key="2">
    <source>
        <dbReference type="EMBL" id="EEX94063.1"/>
    </source>
</evidence>
<dbReference type="eggNOG" id="ENOG5031P1J">
    <property type="taxonomic scope" value="Bacteria"/>
</dbReference>